<comment type="catalytic activity">
    <reaction evidence="8">
        <text>fluoride(in) = fluoride(out)</text>
        <dbReference type="Rhea" id="RHEA:76159"/>
        <dbReference type="ChEBI" id="CHEBI:17051"/>
    </reaction>
    <physiologicalReaction direction="left-to-right" evidence="8">
        <dbReference type="Rhea" id="RHEA:76160"/>
    </physiologicalReaction>
</comment>
<evidence type="ECO:0000256" key="2">
    <source>
        <dbReference type="ARBA" id="ARBA00004651"/>
    </source>
</evidence>
<evidence type="ECO:0000256" key="5">
    <source>
        <dbReference type="ARBA" id="ARBA00022989"/>
    </source>
</evidence>
<feature type="transmembrane region" description="Helical" evidence="10">
    <location>
        <begin position="384"/>
        <end position="408"/>
    </location>
</feature>
<dbReference type="GO" id="GO:0005886">
    <property type="term" value="C:plasma membrane"/>
    <property type="evidence" value="ECO:0007669"/>
    <property type="project" value="UniProtKB-SubCell"/>
</dbReference>
<evidence type="ECO:0000256" key="8">
    <source>
        <dbReference type="ARBA" id="ARBA00035585"/>
    </source>
</evidence>
<reference evidence="11 12" key="1">
    <citation type="journal article" date="2018" name="Proc. Natl. Acad. Sci. U.S.A.">
        <title>Draft genome sequence of Camellia sinensis var. sinensis provides insights into the evolution of the tea genome and tea quality.</title>
        <authorList>
            <person name="Wei C."/>
            <person name="Yang H."/>
            <person name="Wang S."/>
            <person name="Zhao J."/>
            <person name="Liu C."/>
            <person name="Gao L."/>
            <person name="Xia E."/>
            <person name="Lu Y."/>
            <person name="Tai Y."/>
            <person name="She G."/>
            <person name="Sun J."/>
            <person name="Cao H."/>
            <person name="Tong W."/>
            <person name="Gao Q."/>
            <person name="Li Y."/>
            <person name="Deng W."/>
            <person name="Jiang X."/>
            <person name="Wang W."/>
            <person name="Chen Q."/>
            <person name="Zhang S."/>
            <person name="Li H."/>
            <person name="Wu J."/>
            <person name="Wang P."/>
            <person name="Li P."/>
            <person name="Shi C."/>
            <person name="Zheng F."/>
            <person name="Jian J."/>
            <person name="Huang B."/>
            <person name="Shan D."/>
            <person name="Shi M."/>
            <person name="Fang C."/>
            <person name="Yue Y."/>
            <person name="Li F."/>
            <person name="Li D."/>
            <person name="Wei S."/>
            <person name="Han B."/>
            <person name="Jiang C."/>
            <person name="Yin Y."/>
            <person name="Xia T."/>
            <person name="Zhang Z."/>
            <person name="Bennetzen J.L."/>
            <person name="Zhao S."/>
            <person name="Wan X."/>
        </authorList>
    </citation>
    <scope>NUCLEOTIDE SEQUENCE [LARGE SCALE GENOMIC DNA]</scope>
    <source>
        <strain evidence="12">cv. Shuchazao</strain>
        <tissue evidence="11">Leaf</tissue>
    </source>
</reference>
<dbReference type="InterPro" id="IPR003691">
    <property type="entry name" value="FluC"/>
</dbReference>
<dbReference type="PANTHER" id="PTHR28259:SF1">
    <property type="entry name" value="FLUORIDE EXPORT PROTEIN 1-RELATED"/>
    <property type="match status" value="1"/>
</dbReference>
<dbReference type="STRING" id="542762.A0A4S4EHX0"/>
<evidence type="ECO:0000313" key="11">
    <source>
        <dbReference type="EMBL" id="THG16088.1"/>
    </source>
</evidence>
<feature type="transmembrane region" description="Helical" evidence="10">
    <location>
        <begin position="315"/>
        <end position="335"/>
    </location>
</feature>
<dbReference type="PANTHER" id="PTHR28259">
    <property type="entry name" value="FLUORIDE EXPORT PROTEIN 1-RELATED"/>
    <property type="match status" value="1"/>
</dbReference>
<keyword evidence="3" id="KW-1003">Cell membrane</keyword>
<keyword evidence="12" id="KW-1185">Reference proteome</keyword>
<keyword evidence="5 10" id="KW-1133">Transmembrane helix</keyword>
<evidence type="ECO:0000256" key="1">
    <source>
        <dbReference type="ARBA" id="ARBA00002598"/>
    </source>
</evidence>
<evidence type="ECO:0000256" key="7">
    <source>
        <dbReference type="ARBA" id="ARBA00035120"/>
    </source>
</evidence>
<accession>A0A4S4EHX0</accession>
<sequence>MSLQEGTTIMDLELGVSGRRSFNRAGSAGSSLRRRSFGFTNAESTQKDDDLESETVSEAGDTGDRALRSNSYSESSRQQLPVDNVTETGSVVPIPEDALFRPHGFWSHDPTALAVASPVFPSTMETISPLSTEAVIHSDDKQQENRKELPWLLDYTSCLLHLAVFGILGVGSFLMGWFGVVFKGDISRVSDHLAIGLTTGYLGSLTTFSGWNQKMLDLSVQGKWGFVVLGFLVGMILADYSIKFGIRTAQGLKWILEMSNLFPVSDLPNSKSNWKADYCKRQVAVLVVLLLMLGLLWGISAALEKRDFHSGSSEAQLWLACIVGPFGVWIRWFLARLNGRGLGKAGLWKWLPIGTLIANVSAACVMAALAIVKKAVNTTTCHTVATGIQFGLMGCLSTVSTFMAEFHAMSQSNHPWRAEVYAVITIALSFSLGTLIYSVPDWVMGYD</sequence>
<dbReference type="EMBL" id="SDRB02004306">
    <property type="protein sequence ID" value="THG16088.1"/>
    <property type="molecule type" value="Genomic_DNA"/>
</dbReference>
<comment type="caution">
    <text evidence="11">The sequence shown here is derived from an EMBL/GenBank/DDBJ whole genome shotgun (WGS) entry which is preliminary data.</text>
</comment>
<evidence type="ECO:0000256" key="4">
    <source>
        <dbReference type="ARBA" id="ARBA00022692"/>
    </source>
</evidence>
<evidence type="ECO:0000256" key="6">
    <source>
        <dbReference type="ARBA" id="ARBA00023136"/>
    </source>
</evidence>
<keyword evidence="4 10" id="KW-0812">Transmembrane</keyword>
<feature type="transmembrane region" description="Helical" evidence="10">
    <location>
        <begin position="347"/>
        <end position="372"/>
    </location>
</feature>
<dbReference type="GO" id="GO:1903425">
    <property type="term" value="F:fluoride transmembrane transporter activity"/>
    <property type="evidence" value="ECO:0007669"/>
    <property type="project" value="TreeGrafter"/>
</dbReference>
<evidence type="ECO:0008006" key="13">
    <source>
        <dbReference type="Google" id="ProtNLM"/>
    </source>
</evidence>
<feature type="transmembrane region" description="Helical" evidence="10">
    <location>
        <begin position="159"/>
        <end position="181"/>
    </location>
</feature>
<dbReference type="AlphaFoldDB" id="A0A4S4EHX0"/>
<feature type="region of interest" description="Disordered" evidence="9">
    <location>
        <begin position="36"/>
        <end position="83"/>
    </location>
</feature>
<feature type="transmembrane region" description="Helical" evidence="10">
    <location>
        <begin position="420"/>
        <end position="439"/>
    </location>
</feature>
<keyword evidence="6 10" id="KW-0472">Membrane</keyword>
<name>A0A4S4EHX0_CAMSN</name>
<comment type="subcellular location">
    <subcellularLocation>
        <location evidence="2">Cell membrane</location>
        <topology evidence="2">Multi-pass membrane protein</topology>
    </subcellularLocation>
</comment>
<proteinExistence type="inferred from homology"/>
<comment type="function">
    <text evidence="1">Fluoride channel required for the rapid expulsion of cytoplasmic fluoride.</text>
</comment>
<evidence type="ECO:0000256" key="10">
    <source>
        <dbReference type="SAM" id="Phobius"/>
    </source>
</evidence>
<feature type="transmembrane region" description="Helical" evidence="10">
    <location>
        <begin position="283"/>
        <end position="303"/>
    </location>
</feature>
<evidence type="ECO:0000313" key="12">
    <source>
        <dbReference type="Proteomes" id="UP000306102"/>
    </source>
</evidence>
<comment type="similarity">
    <text evidence="7">Belongs to the fluoride channel Fluc/FEX (TC 1.A.43) family.</text>
</comment>
<feature type="transmembrane region" description="Helical" evidence="10">
    <location>
        <begin position="224"/>
        <end position="242"/>
    </location>
</feature>
<dbReference type="Pfam" id="PF02537">
    <property type="entry name" value="CRCB"/>
    <property type="match status" value="2"/>
</dbReference>
<organism evidence="11 12">
    <name type="scientific">Camellia sinensis var. sinensis</name>
    <name type="common">China tea</name>
    <dbReference type="NCBI Taxonomy" id="542762"/>
    <lineage>
        <taxon>Eukaryota</taxon>
        <taxon>Viridiplantae</taxon>
        <taxon>Streptophyta</taxon>
        <taxon>Embryophyta</taxon>
        <taxon>Tracheophyta</taxon>
        <taxon>Spermatophyta</taxon>
        <taxon>Magnoliopsida</taxon>
        <taxon>eudicotyledons</taxon>
        <taxon>Gunneridae</taxon>
        <taxon>Pentapetalae</taxon>
        <taxon>asterids</taxon>
        <taxon>Ericales</taxon>
        <taxon>Theaceae</taxon>
        <taxon>Camellia</taxon>
    </lineage>
</organism>
<feature type="compositionally biased region" description="Polar residues" evidence="9">
    <location>
        <begin position="68"/>
        <end position="83"/>
    </location>
</feature>
<evidence type="ECO:0000256" key="9">
    <source>
        <dbReference type="SAM" id="MobiDB-lite"/>
    </source>
</evidence>
<dbReference type="Proteomes" id="UP000306102">
    <property type="component" value="Unassembled WGS sequence"/>
</dbReference>
<gene>
    <name evidence="11" type="ORF">TEA_014810</name>
</gene>
<protein>
    <recommendedName>
        <fullName evidence="13">Camphor resistance CrcB family protein</fullName>
    </recommendedName>
</protein>
<evidence type="ECO:0000256" key="3">
    <source>
        <dbReference type="ARBA" id="ARBA00022475"/>
    </source>
</evidence>
<feature type="transmembrane region" description="Helical" evidence="10">
    <location>
        <begin position="193"/>
        <end position="212"/>
    </location>
</feature>